<feature type="transmembrane region" description="Helical" evidence="6">
    <location>
        <begin position="131"/>
        <end position="153"/>
    </location>
</feature>
<proteinExistence type="predicted"/>
<keyword evidence="3 6" id="KW-1133">Transmembrane helix</keyword>
<keyword evidence="5" id="KW-0046">Antibiotic resistance</keyword>
<dbReference type="InterPro" id="IPR013525">
    <property type="entry name" value="ABC2_TM"/>
</dbReference>
<evidence type="ECO:0000256" key="4">
    <source>
        <dbReference type="ARBA" id="ARBA00023136"/>
    </source>
</evidence>
<dbReference type="RefSeq" id="WP_345128756.1">
    <property type="nucleotide sequence ID" value="NZ_BAABAT010000010.1"/>
</dbReference>
<dbReference type="InterPro" id="IPR051784">
    <property type="entry name" value="Nod_factor_ABC_transporter"/>
</dbReference>
<evidence type="ECO:0000256" key="1">
    <source>
        <dbReference type="ARBA" id="ARBA00004141"/>
    </source>
</evidence>
<dbReference type="PANTHER" id="PTHR43229">
    <property type="entry name" value="NODULATION PROTEIN J"/>
    <property type="match status" value="1"/>
</dbReference>
<feature type="transmembrane region" description="Helical" evidence="6">
    <location>
        <begin position="21"/>
        <end position="43"/>
    </location>
</feature>
<evidence type="ECO:0000256" key="6">
    <source>
        <dbReference type="SAM" id="Phobius"/>
    </source>
</evidence>
<evidence type="ECO:0000256" key="5">
    <source>
        <dbReference type="ARBA" id="ARBA00023251"/>
    </source>
</evidence>
<dbReference type="EMBL" id="BAABAT010000010">
    <property type="protein sequence ID" value="GAA4250941.1"/>
    <property type="molecule type" value="Genomic_DNA"/>
</dbReference>
<accession>A0ABP8DA15</accession>
<feature type="transmembrane region" description="Helical" evidence="6">
    <location>
        <begin position="49"/>
        <end position="72"/>
    </location>
</feature>
<comment type="caution">
    <text evidence="8">The sequence shown here is derived from an EMBL/GenBank/DDBJ whole genome shotgun (WGS) entry which is preliminary data.</text>
</comment>
<evidence type="ECO:0000313" key="8">
    <source>
        <dbReference type="EMBL" id="GAA4250941.1"/>
    </source>
</evidence>
<sequence>MSSLALTHARFRILETIRIPIAVVGGAFFPAASMLFFVVPFAGDDPIGATFATASMVMFAVMTSSLFTYGVGVSEDRAQPWDPYTRTLPAGPAAAFAGRILSGLAFMTLSLLPVVIIGWLFTAATTSATGLLLAVAAVVAGALPFTFMGLAIGYALPMKAALAVAQIIFFPLAFGGGLLSAPSQAPSFVETIAPYLPTRGAVELVWAAVGDFHVSTTSMISLAAWTLAMAALAAWAFRRDEGARFS</sequence>
<gene>
    <name evidence="8" type="ORF">GCM10022255_041630</name>
</gene>
<comment type="subcellular location">
    <subcellularLocation>
        <location evidence="1">Membrane</location>
        <topology evidence="1">Multi-pass membrane protein</topology>
    </subcellularLocation>
</comment>
<keyword evidence="2 6" id="KW-0812">Transmembrane</keyword>
<feature type="transmembrane region" description="Helical" evidence="6">
    <location>
        <begin position="93"/>
        <end position="119"/>
    </location>
</feature>
<dbReference type="PANTHER" id="PTHR43229:SF2">
    <property type="entry name" value="NODULATION PROTEIN J"/>
    <property type="match status" value="1"/>
</dbReference>
<dbReference type="InterPro" id="IPR000412">
    <property type="entry name" value="ABC_2_transport"/>
</dbReference>
<evidence type="ECO:0000256" key="2">
    <source>
        <dbReference type="ARBA" id="ARBA00022692"/>
    </source>
</evidence>
<evidence type="ECO:0000313" key="9">
    <source>
        <dbReference type="Proteomes" id="UP001500620"/>
    </source>
</evidence>
<feature type="transmembrane region" description="Helical" evidence="6">
    <location>
        <begin position="219"/>
        <end position="237"/>
    </location>
</feature>
<keyword evidence="9" id="KW-1185">Reference proteome</keyword>
<feature type="transmembrane region" description="Helical" evidence="6">
    <location>
        <begin position="160"/>
        <end position="181"/>
    </location>
</feature>
<evidence type="ECO:0000256" key="3">
    <source>
        <dbReference type="ARBA" id="ARBA00022989"/>
    </source>
</evidence>
<reference evidence="9" key="1">
    <citation type="journal article" date="2019" name="Int. J. Syst. Evol. Microbiol.">
        <title>The Global Catalogue of Microorganisms (GCM) 10K type strain sequencing project: providing services to taxonomists for standard genome sequencing and annotation.</title>
        <authorList>
            <consortium name="The Broad Institute Genomics Platform"/>
            <consortium name="The Broad Institute Genome Sequencing Center for Infectious Disease"/>
            <person name="Wu L."/>
            <person name="Ma J."/>
        </authorList>
    </citation>
    <scope>NUCLEOTIDE SEQUENCE [LARGE SCALE GENOMIC DNA]</scope>
    <source>
        <strain evidence="9">JCM 17441</strain>
    </source>
</reference>
<dbReference type="PIRSF" id="PIRSF006648">
    <property type="entry name" value="DrrB"/>
    <property type="match status" value="1"/>
</dbReference>
<dbReference type="Pfam" id="PF01061">
    <property type="entry name" value="ABC2_membrane"/>
    <property type="match status" value="1"/>
</dbReference>
<organism evidence="8 9">
    <name type="scientific">Dactylosporangium darangshiense</name>
    <dbReference type="NCBI Taxonomy" id="579108"/>
    <lineage>
        <taxon>Bacteria</taxon>
        <taxon>Bacillati</taxon>
        <taxon>Actinomycetota</taxon>
        <taxon>Actinomycetes</taxon>
        <taxon>Micromonosporales</taxon>
        <taxon>Micromonosporaceae</taxon>
        <taxon>Dactylosporangium</taxon>
    </lineage>
</organism>
<feature type="domain" description="ABC-2 type transporter transmembrane" evidence="7">
    <location>
        <begin position="12"/>
        <end position="205"/>
    </location>
</feature>
<name>A0ABP8DA15_9ACTN</name>
<dbReference type="Proteomes" id="UP001500620">
    <property type="component" value="Unassembled WGS sequence"/>
</dbReference>
<evidence type="ECO:0000259" key="7">
    <source>
        <dbReference type="Pfam" id="PF01061"/>
    </source>
</evidence>
<protein>
    <submittedName>
        <fullName evidence="8">ABC transporter permease</fullName>
    </submittedName>
</protein>
<keyword evidence="4 6" id="KW-0472">Membrane</keyword>